<evidence type="ECO:0000313" key="3">
    <source>
        <dbReference type="Proteomes" id="UP001163846"/>
    </source>
</evidence>
<comment type="caution">
    <text evidence="2">The sequence shown here is derived from an EMBL/GenBank/DDBJ whole genome shotgun (WGS) entry which is preliminary data.</text>
</comment>
<dbReference type="GO" id="GO:0003676">
    <property type="term" value="F:nucleic acid binding"/>
    <property type="evidence" value="ECO:0007669"/>
    <property type="project" value="InterPro"/>
</dbReference>
<name>A0AA38U9Y3_9AGAR</name>
<gene>
    <name evidence="2" type="ORF">F5878DRAFT_549438</name>
</gene>
<evidence type="ECO:0000313" key="2">
    <source>
        <dbReference type="EMBL" id="KAJ3831527.1"/>
    </source>
</evidence>
<dbReference type="EMBL" id="MU807398">
    <property type="protein sequence ID" value="KAJ3831527.1"/>
    <property type="molecule type" value="Genomic_DNA"/>
</dbReference>
<dbReference type="GO" id="GO:0008270">
    <property type="term" value="F:zinc ion binding"/>
    <property type="evidence" value="ECO:0007669"/>
    <property type="project" value="InterPro"/>
</dbReference>
<accession>A0AA38U9Y3</accession>
<dbReference type="Gene3D" id="4.10.60.10">
    <property type="entry name" value="Zinc finger, CCHC-type"/>
    <property type="match status" value="1"/>
</dbReference>
<feature type="non-terminal residue" evidence="2">
    <location>
        <position position="60"/>
    </location>
</feature>
<reference evidence="2" key="1">
    <citation type="submission" date="2022-08" db="EMBL/GenBank/DDBJ databases">
        <authorList>
            <consortium name="DOE Joint Genome Institute"/>
            <person name="Min B."/>
            <person name="Riley R."/>
            <person name="Sierra-Patev S."/>
            <person name="Naranjo-Ortiz M."/>
            <person name="Looney B."/>
            <person name="Konkel Z."/>
            <person name="Slot J.C."/>
            <person name="Sakamoto Y."/>
            <person name="Steenwyk J.L."/>
            <person name="Rokas A."/>
            <person name="Carro J."/>
            <person name="Camarero S."/>
            <person name="Ferreira P."/>
            <person name="Molpeceres G."/>
            <person name="Ruiz-Duenas F.J."/>
            <person name="Serrano A."/>
            <person name="Henrissat B."/>
            <person name="Drula E."/>
            <person name="Hughes K.W."/>
            <person name="Mata J.L."/>
            <person name="Ishikawa N.K."/>
            <person name="Vargas-Isla R."/>
            <person name="Ushijima S."/>
            <person name="Smith C.A."/>
            <person name="Ahrendt S."/>
            <person name="Andreopoulos W."/>
            <person name="He G."/>
            <person name="Labutti K."/>
            <person name="Lipzen A."/>
            <person name="Ng V."/>
            <person name="Sandor L."/>
            <person name="Barry K."/>
            <person name="Martinez A.T."/>
            <person name="Xiao Y."/>
            <person name="Gibbons J.G."/>
            <person name="Terashima K."/>
            <person name="Hibbett D.S."/>
            <person name="Grigoriev I.V."/>
        </authorList>
    </citation>
    <scope>NUCLEOTIDE SEQUENCE</scope>
    <source>
        <strain evidence="2">TFB9207</strain>
    </source>
</reference>
<dbReference type="InterPro" id="IPR036875">
    <property type="entry name" value="Znf_CCHC_sf"/>
</dbReference>
<evidence type="ECO:0000256" key="1">
    <source>
        <dbReference type="ARBA" id="ARBA00022664"/>
    </source>
</evidence>
<evidence type="ECO:0008006" key="4">
    <source>
        <dbReference type="Google" id="ProtNLM"/>
    </source>
</evidence>
<proteinExistence type="predicted"/>
<sequence>MVELATPSASIAPIPNALTARSSSGGVVCDNCKRVGHMKKNCWAKGEGSEGKGPRWYNAP</sequence>
<protein>
    <recommendedName>
        <fullName evidence="4">CCHC-type domain-containing protein</fullName>
    </recommendedName>
</protein>
<keyword evidence="3" id="KW-1185">Reference proteome</keyword>
<dbReference type="Proteomes" id="UP001163846">
    <property type="component" value="Unassembled WGS sequence"/>
</dbReference>
<dbReference type="GO" id="GO:0006397">
    <property type="term" value="P:mRNA processing"/>
    <property type="evidence" value="ECO:0007669"/>
    <property type="project" value="UniProtKB-KW"/>
</dbReference>
<dbReference type="SUPFAM" id="SSF57756">
    <property type="entry name" value="Retrovirus zinc finger-like domains"/>
    <property type="match status" value="1"/>
</dbReference>
<keyword evidence="1" id="KW-0507">mRNA processing</keyword>
<organism evidence="2 3">
    <name type="scientific">Lentinula raphanica</name>
    <dbReference type="NCBI Taxonomy" id="153919"/>
    <lineage>
        <taxon>Eukaryota</taxon>
        <taxon>Fungi</taxon>
        <taxon>Dikarya</taxon>
        <taxon>Basidiomycota</taxon>
        <taxon>Agaricomycotina</taxon>
        <taxon>Agaricomycetes</taxon>
        <taxon>Agaricomycetidae</taxon>
        <taxon>Agaricales</taxon>
        <taxon>Marasmiineae</taxon>
        <taxon>Omphalotaceae</taxon>
        <taxon>Lentinula</taxon>
    </lineage>
</organism>
<dbReference type="AlphaFoldDB" id="A0AA38U9Y3"/>